<dbReference type="EMBL" id="GGEC01083648">
    <property type="protein sequence ID" value="MBX64132.1"/>
    <property type="molecule type" value="Transcribed_RNA"/>
</dbReference>
<protein>
    <submittedName>
        <fullName evidence="1">Uncharacterized protein</fullName>
    </submittedName>
</protein>
<name>A0A2P2QAU7_RHIMU</name>
<reference evidence="1" key="1">
    <citation type="submission" date="2018-02" db="EMBL/GenBank/DDBJ databases">
        <title>Rhizophora mucronata_Transcriptome.</title>
        <authorList>
            <person name="Meera S.P."/>
            <person name="Sreeshan A."/>
            <person name="Augustine A."/>
        </authorList>
    </citation>
    <scope>NUCLEOTIDE SEQUENCE</scope>
    <source>
        <tissue evidence="1">Leaf</tissue>
    </source>
</reference>
<sequence>MLQEKRYYKPYTLLVWILETSQTRKKRKRKGIIIFMV</sequence>
<organism evidence="1">
    <name type="scientific">Rhizophora mucronata</name>
    <name type="common">Asiatic mangrove</name>
    <dbReference type="NCBI Taxonomy" id="61149"/>
    <lineage>
        <taxon>Eukaryota</taxon>
        <taxon>Viridiplantae</taxon>
        <taxon>Streptophyta</taxon>
        <taxon>Embryophyta</taxon>
        <taxon>Tracheophyta</taxon>
        <taxon>Spermatophyta</taxon>
        <taxon>Magnoliopsida</taxon>
        <taxon>eudicotyledons</taxon>
        <taxon>Gunneridae</taxon>
        <taxon>Pentapetalae</taxon>
        <taxon>rosids</taxon>
        <taxon>fabids</taxon>
        <taxon>Malpighiales</taxon>
        <taxon>Rhizophoraceae</taxon>
        <taxon>Rhizophora</taxon>
    </lineage>
</organism>
<proteinExistence type="predicted"/>
<accession>A0A2P2QAU7</accession>
<evidence type="ECO:0000313" key="1">
    <source>
        <dbReference type="EMBL" id="MBX64132.1"/>
    </source>
</evidence>
<dbReference type="AlphaFoldDB" id="A0A2P2QAU7"/>